<name>A0ABT5DCQ1_9BACT</name>
<dbReference type="RefSeq" id="WP_272141401.1">
    <property type="nucleotide sequence ID" value="NZ_JAQNDM010000002.1"/>
</dbReference>
<proteinExistence type="predicted"/>
<dbReference type="EMBL" id="JAQNDM010000002">
    <property type="protein sequence ID" value="MDC0711450.1"/>
    <property type="molecule type" value="Genomic_DNA"/>
</dbReference>
<gene>
    <name evidence="1" type="ORF">POL68_23465</name>
</gene>
<dbReference type="Proteomes" id="UP001221838">
    <property type="component" value="Unassembled WGS sequence"/>
</dbReference>
<evidence type="ECO:0000313" key="2">
    <source>
        <dbReference type="Proteomes" id="UP001221838"/>
    </source>
</evidence>
<evidence type="ECO:0000313" key="1">
    <source>
        <dbReference type="EMBL" id="MDC0711450.1"/>
    </source>
</evidence>
<organism evidence="1 2">
    <name type="scientific">Stigmatella ashevillensis</name>
    <dbReference type="NCBI Taxonomy" id="2995309"/>
    <lineage>
        <taxon>Bacteria</taxon>
        <taxon>Pseudomonadati</taxon>
        <taxon>Myxococcota</taxon>
        <taxon>Myxococcia</taxon>
        <taxon>Myxococcales</taxon>
        <taxon>Cystobacterineae</taxon>
        <taxon>Archangiaceae</taxon>
        <taxon>Stigmatella</taxon>
    </lineage>
</organism>
<protein>
    <submittedName>
        <fullName evidence="1">Uncharacterized protein</fullName>
    </submittedName>
</protein>
<reference evidence="1 2" key="1">
    <citation type="submission" date="2022-11" db="EMBL/GenBank/DDBJ databases">
        <title>Minimal conservation of predation-associated metabolite biosynthetic gene clusters underscores biosynthetic potential of Myxococcota including descriptions for ten novel species: Archangium lansinium sp. nov., Myxococcus landrumus sp. nov., Nannocystis bai.</title>
        <authorList>
            <person name="Ahearne A."/>
            <person name="Stevens C."/>
            <person name="Dowd S."/>
        </authorList>
    </citation>
    <scope>NUCLEOTIDE SEQUENCE [LARGE SCALE GENOMIC DNA]</scope>
    <source>
        <strain evidence="1 2">NCWAL01</strain>
    </source>
</reference>
<keyword evidence="2" id="KW-1185">Reference proteome</keyword>
<sequence>MSENGSVENLIQEKWKDELCPGVNGVLFSDGELILMECVLLMHERGAQVRVRPLARSTLRSALEFNENLWAFITELASYSWAEGNIRLSCGEGSMGSDGYVAAVRISDDRLVWAAFFDCSNPFEEIKVVNGEVVVVSTYGHRWSFPIEHPERVMVQS</sequence>
<accession>A0ABT5DCQ1</accession>
<comment type="caution">
    <text evidence="1">The sequence shown here is derived from an EMBL/GenBank/DDBJ whole genome shotgun (WGS) entry which is preliminary data.</text>
</comment>